<dbReference type="eggNOG" id="ENOG502S4K9">
    <property type="taxonomic scope" value="Eukaryota"/>
</dbReference>
<feature type="region of interest" description="Disordered" evidence="1">
    <location>
        <begin position="140"/>
        <end position="226"/>
    </location>
</feature>
<dbReference type="EMBL" id="FN649734">
    <property type="protein sequence ID" value="CBJ28257.1"/>
    <property type="molecule type" value="Genomic_DNA"/>
</dbReference>
<reference evidence="2 3" key="1">
    <citation type="journal article" date="2010" name="Nature">
        <title>The Ectocarpus genome and the independent evolution of multicellularity in brown algae.</title>
        <authorList>
            <person name="Cock J.M."/>
            <person name="Sterck L."/>
            <person name="Rouze P."/>
            <person name="Scornet D."/>
            <person name="Allen A.E."/>
            <person name="Amoutzias G."/>
            <person name="Anthouard V."/>
            <person name="Artiguenave F."/>
            <person name="Aury J.M."/>
            <person name="Badger J.H."/>
            <person name="Beszteri B."/>
            <person name="Billiau K."/>
            <person name="Bonnet E."/>
            <person name="Bothwell J.H."/>
            <person name="Bowler C."/>
            <person name="Boyen C."/>
            <person name="Brownlee C."/>
            <person name="Carrano C.J."/>
            <person name="Charrier B."/>
            <person name="Cho G.Y."/>
            <person name="Coelho S.M."/>
            <person name="Collen J."/>
            <person name="Corre E."/>
            <person name="Da Silva C."/>
            <person name="Delage L."/>
            <person name="Delaroque N."/>
            <person name="Dittami S.M."/>
            <person name="Doulbeau S."/>
            <person name="Elias M."/>
            <person name="Farnham G."/>
            <person name="Gachon C.M."/>
            <person name="Gschloessl B."/>
            <person name="Heesch S."/>
            <person name="Jabbari K."/>
            <person name="Jubin C."/>
            <person name="Kawai H."/>
            <person name="Kimura K."/>
            <person name="Kloareg B."/>
            <person name="Kupper F.C."/>
            <person name="Lang D."/>
            <person name="Le Bail A."/>
            <person name="Leblanc C."/>
            <person name="Lerouge P."/>
            <person name="Lohr M."/>
            <person name="Lopez P.J."/>
            <person name="Martens C."/>
            <person name="Maumus F."/>
            <person name="Michel G."/>
            <person name="Miranda-Saavedra D."/>
            <person name="Morales J."/>
            <person name="Moreau H."/>
            <person name="Motomura T."/>
            <person name="Nagasato C."/>
            <person name="Napoli C.A."/>
            <person name="Nelson D.R."/>
            <person name="Nyvall-Collen P."/>
            <person name="Peters A.F."/>
            <person name="Pommier C."/>
            <person name="Potin P."/>
            <person name="Poulain J."/>
            <person name="Quesneville H."/>
            <person name="Read B."/>
            <person name="Rensing S.A."/>
            <person name="Ritter A."/>
            <person name="Rousvoal S."/>
            <person name="Samanta M."/>
            <person name="Samson G."/>
            <person name="Schroeder D.C."/>
            <person name="Segurens B."/>
            <person name="Strittmatter M."/>
            <person name="Tonon T."/>
            <person name="Tregear J.W."/>
            <person name="Valentin K."/>
            <person name="von Dassow P."/>
            <person name="Yamagishi T."/>
            <person name="Van de Peer Y."/>
            <person name="Wincker P."/>
        </authorList>
    </citation>
    <scope>NUCLEOTIDE SEQUENCE [LARGE SCALE GENOMIC DNA]</scope>
    <source>
        <strain evidence="3">Ec32 / CCAP1310/4</strain>
    </source>
</reference>
<name>D7G9B4_ECTSI</name>
<proteinExistence type="predicted"/>
<keyword evidence="3" id="KW-1185">Reference proteome</keyword>
<gene>
    <name evidence="2" type="ORF">Esi_0097_0046</name>
</gene>
<dbReference type="AlphaFoldDB" id="D7G9B4"/>
<dbReference type="InParanoid" id="D7G9B4"/>
<feature type="region of interest" description="Disordered" evidence="1">
    <location>
        <begin position="1"/>
        <end position="24"/>
    </location>
</feature>
<evidence type="ECO:0000313" key="3">
    <source>
        <dbReference type="Proteomes" id="UP000002630"/>
    </source>
</evidence>
<dbReference type="OrthoDB" id="120976at2759"/>
<evidence type="ECO:0000313" key="2">
    <source>
        <dbReference type="EMBL" id="CBJ28257.1"/>
    </source>
</evidence>
<evidence type="ECO:0000256" key="1">
    <source>
        <dbReference type="SAM" id="MobiDB-lite"/>
    </source>
</evidence>
<dbReference type="OMA" id="ERIEYWR"/>
<sequence length="226" mass="25732">MKSRQRRAAQERAKSREEGWDSTRDNTRIKEYNALFDPNMRHFFETPSVQAHLLRTGQIDRNGRVIDFQKQKGKLHIIEQEFKQAERIEYWRQKEERDMRERVQKKRALALERARKEEMVLRLHEDRKIRQEIVRLGLAAQGGGSLRPEAGGSRGGSRARRQPRSQDGSAAAGTARGTFPERGQEQGQGQEGGVLPRGYAAAAEEEGQGRGRRPSGTFVTEGSARP</sequence>
<organism evidence="2 3">
    <name type="scientific">Ectocarpus siliculosus</name>
    <name type="common">Brown alga</name>
    <name type="synonym">Conferva siliculosa</name>
    <dbReference type="NCBI Taxonomy" id="2880"/>
    <lineage>
        <taxon>Eukaryota</taxon>
        <taxon>Sar</taxon>
        <taxon>Stramenopiles</taxon>
        <taxon>Ochrophyta</taxon>
        <taxon>PX clade</taxon>
        <taxon>Phaeophyceae</taxon>
        <taxon>Ectocarpales</taxon>
        <taxon>Ectocarpaceae</taxon>
        <taxon>Ectocarpus</taxon>
    </lineage>
</organism>
<protein>
    <submittedName>
        <fullName evidence="2">Uncharacterized protein</fullName>
    </submittedName>
</protein>
<feature type="compositionally biased region" description="Basic and acidic residues" evidence="1">
    <location>
        <begin position="8"/>
        <end position="24"/>
    </location>
</feature>
<dbReference type="Proteomes" id="UP000002630">
    <property type="component" value="Linkage Group LG09"/>
</dbReference>
<accession>D7G9B4</accession>
<dbReference type="EMBL" id="FN649212">
    <property type="protein sequence ID" value="CBJ28257.1"/>
    <property type="molecule type" value="Genomic_DNA"/>
</dbReference>